<gene>
    <name evidence="2" type="ORF">FA14DRAFT_159720</name>
</gene>
<organism evidence="2 3">
    <name type="scientific">Meira miltonrushii</name>
    <dbReference type="NCBI Taxonomy" id="1280837"/>
    <lineage>
        <taxon>Eukaryota</taxon>
        <taxon>Fungi</taxon>
        <taxon>Dikarya</taxon>
        <taxon>Basidiomycota</taxon>
        <taxon>Ustilaginomycotina</taxon>
        <taxon>Exobasidiomycetes</taxon>
        <taxon>Exobasidiales</taxon>
        <taxon>Brachybasidiaceae</taxon>
        <taxon>Meira</taxon>
    </lineage>
</organism>
<dbReference type="Proteomes" id="UP000245771">
    <property type="component" value="Unassembled WGS sequence"/>
</dbReference>
<keyword evidence="3" id="KW-1185">Reference proteome</keyword>
<reference evidence="2 3" key="1">
    <citation type="journal article" date="2018" name="Mol. Biol. Evol.">
        <title>Broad Genomic Sampling Reveals a Smut Pathogenic Ancestry of the Fungal Clade Ustilaginomycotina.</title>
        <authorList>
            <person name="Kijpornyongpan T."/>
            <person name="Mondo S.J."/>
            <person name="Barry K."/>
            <person name="Sandor L."/>
            <person name="Lee J."/>
            <person name="Lipzen A."/>
            <person name="Pangilinan J."/>
            <person name="LaButti K."/>
            <person name="Hainaut M."/>
            <person name="Henrissat B."/>
            <person name="Grigoriev I.V."/>
            <person name="Spatafora J.W."/>
            <person name="Aime M.C."/>
        </authorList>
    </citation>
    <scope>NUCLEOTIDE SEQUENCE [LARGE SCALE GENOMIC DNA]</scope>
    <source>
        <strain evidence="2 3">MCA 3882</strain>
    </source>
</reference>
<protein>
    <submittedName>
        <fullName evidence="2">Uncharacterized protein</fullName>
    </submittedName>
</protein>
<feature type="region of interest" description="Disordered" evidence="1">
    <location>
        <begin position="121"/>
        <end position="153"/>
    </location>
</feature>
<proteinExistence type="predicted"/>
<accession>A0A316VJV5</accession>
<dbReference type="RefSeq" id="XP_025358191.1">
    <property type="nucleotide sequence ID" value="XM_025498347.1"/>
</dbReference>
<evidence type="ECO:0000256" key="1">
    <source>
        <dbReference type="SAM" id="MobiDB-lite"/>
    </source>
</evidence>
<dbReference type="InParanoid" id="A0A316VJV5"/>
<dbReference type="EMBL" id="KZ819602">
    <property type="protein sequence ID" value="PWN37889.1"/>
    <property type="molecule type" value="Genomic_DNA"/>
</dbReference>
<evidence type="ECO:0000313" key="2">
    <source>
        <dbReference type="EMBL" id="PWN37889.1"/>
    </source>
</evidence>
<dbReference type="OrthoDB" id="10470662at2759"/>
<feature type="compositionally biased region" description="Basic and acidic residues" evidence="1">
    <location>
        <begin position="69"/>
        <end position="80"/>
    </location>
</feature>
<dbReference type="AlphaFoldDB" id="A0A316VJV5"/>
<feature type="region of interest" description="Disordered" evidence="1">
    <location>
        <begin position="36"/>
        <end position="80"/>
    </location>
</feature>
<feature type="region of interest" description="Disordered" evidence="1">
    <location>
        <begin position="1"/>
        <end position="24"/>
    </location>
</feature>
<dbReference type="GeneID" id="37020128"/>
<evidence type="ECO:0000313" key="3">
    <source>
        <dbReference type="Proteomes" id="UP000245771"/>
    </source>
</evidence>
<name>A0A316VJV5_9BASI</name>
<feature type="compositionally biased region" description="Acidic residues" evidence="1">
    <location>
        <begin position="1"/>
        <end position="17"/>
    </location>
</feature>
<sequence length="283" mass="32290">MTSIQSEDDSVQQDDQEIAWTHKRSPHEIFLERFKSAEDHFSSTKAENGSTNRRKRQRIAPIAEDENVHDEGSRRTMERAKRVGASYPLTEEGIGKVKNSKRTRKTLDMDDSIAYIPHTSIFLPPSRQGKTVTQTRRARKEDDETDQQDEQNSARVAQLKARNEKEIADIHAKMPDDSLLEVLQYFSSHYYRELQELEDSDDEDQETPSTRFGMLQACEGNALVAIAIYLEEIVKSELDGRSLIQESTSASPPKAAFDRLSDLRRKEAGAKISQLMWKGKSKS</sequence>